<evidence type="ECO:0000313" key="8">
    <source>
        <dbReference type="EMBL" id="RHN64934.1"/>
    </source>
</evidence>
<keyword evidence="10" id="KW-1185">Reference proteome</keyword>
<dbReference type="PaxDb" id="3880-AES92585"/>
<dbReference type="Gramene" id="rna27815">
    <property type="protein sequence ID" value="RHN64934.1"/>
    <property type="gene ID" value="gene27815"/>
</dbReference>
<keyword evidence="4" id="KW-0964">Secreted</keyword>
<dbReference type="Proteomes" id="UP000002051">
    <property type="component" value="Chromosome 4"/>
</dbReference>
<dbReference type="InterPro" id="IPR010264">
    <property type="entry name" value="Self-incomp_S1"/>
</dbReference>
<reference evidence="9" key="3">
    <citation type="submission" date="2015-04" db="UniProtKB">
        <authorList>
            <consortium name="EnsemblPlants"/>
        </authorList>
    </citation>
    <scope>IDENTIFICATION</scope>
    <source>
        <strain evidence="9">cv. Jemalong A17</strain>
    </source>
</reference>
<evidence type="ECO:0000313" key="7">
    <source>
        <dbReference type="EMBL" id="AES92585.1"/>
    </source>
</evidence>
<dbReference type="GO" id="GO:0060320">
    <property type="term" value="P:rejection of self pollen"/>
    <property type="evidence" value="ECO:0007669"/>
    <property type="project" value="UniProtKB-KW"/>
</dbReference>
<dbReference type="EMBL" id="PSQE01000004">
    <property type="protein sequence ID" value="RHN64934.1"/>
    <property type="molecule type" value="Genomic_DNA"/>
</dbReference>
<evidence type="ECO:0000256" key="3">
    <source>
        <dbReference type="ARBA" id="ARBA00022471"/>
    </source>
</evidence>
<feature type="chain" id="PRO_5014572924" evidence="6">
    <location>
        <begin position="28"/>
        <end position="155"/>
    </location>
</feature>
<keyword evidence="3" id="KW-0713">Self-incompatibility</keyword>
<dbReference type="OMA" id="CIWELHR"/>
<comment type="subcellular location">
    <subcellularLocation>
        <location evidence="1">Secreted</location>
    </subcellularLocation>
</comment>
<dbReference type="GO" id="GO:0005576">
    <property type="term" value="C:extracellular region"/>
    <property type="evidence" value="ECO:0007669"/>
    <property type="project" value="UniProtKB-SubCell"/>
</dbReference>
<reference evidence="7 10" key="2">
    <citation type="journal article" date="2014" name="BMC Genomics">
        <title>An improved genome release (version Mt4.0) for the model legume Medicago truncatula.</title>
        <authorList>
            <person name="Tang H."/>
            <person name="Krishnakumar V."/>
            <person name="Bidwell S."/>
            <person name="Rosen B."/>
            <person name="Chan A."/>
            <person name="Zhou S."/>
            <person name="Gentzbittel L."/>
            <person name="Childs K.L."/>
            <person name="Yandell M."/>
            <person name="Gundlach H."/>
            <person name="Mayer K.F."/>
            <person name="Schwartz D.C."/>
            <person name="Town C.D."/>
        </authorList>
    </citation>
    <scope>GENOME REANNOTATION</scope>
    <source>
        <strain evidence="9 10">cv. Jemalong A17</strain>
    </source>
</reference>
<evidence type="ECO:0000313" key="9">
    <source>
        <dbReference type="EnsemblPlants" id="AES92585"/>
    </source>
</evidence>
<keyword evidence="5 6" id="KW-0732">Signal</keyword>
<accession>G7JHZ8</accession>
<dbReference type="Proteomes" id="UP000265566">
    <property type="component" value="Chromosome 4"/>
</dbReference>
<dbReference type="Pfam" id="PF05938">
    <property type="entry name" value="Self-incomp_S1"/>
    <property type="match status" value="1"/>
</dbReference>
<feature type="signal peptide" evidence="6">
    <location>
        <begin position="1"/>
        <end position="27"/>
    </location>
</feature>
<dbReference type="EnsemblPlants" id="AES92585">
    <property type="protein sequence ID" value="AES92585"/>
    <property type="gene ID" value="MTR_4g131680"/>
</dbReference>
<comment type="similarity">
    <text evidence="2">Belongs to the plant self-incompatibility (S1) protein family.</text>
</comment>
<reference evidence="7 10" key="1">
    <citation type="journal article" date="2011" name="Nature">
        <title>The Medicago genome provides insight into the evolution of rhizobial symbioses.</title>
        <authorList>
            <person name="Young N.D."/>
            <person name="Debelle F."/>
            <person name="Oldroyd G.E."/>
            <person name="Geurts R."/>
            <person name="Cannon S.B."/>
            <person name="Udvardi M.K."/>
            <person name="Benedito V.A."/>
            <person name="Mayer K.F."/>
            <person name="Gouzy J."/>
            <person name="Schoof H."/>
            <person name="Van de Peer Y."/>
            <person name="Proost S."/>
            <person name="Cook D.R."/>
            <person name="Meyers B.C."/>
            <person name="Spannagl M."/>
            <person name="Cheung F."/>
            <person name="De Mita S."/>
            <person name="Krishnakumar V."/>
            <person name="Gundlach H."/>
            <person name="Zhou S."/>
            <person name="Mudge J."/>
            <person name="Bharti A.K."/>
            <person name="Murray J.D."/>
            <person name="Naoumkina M.A."/>
            <person name="Rosen B."/>
            <person name="Silverstein K.A."/>
            <person name="Tang H."/>
            <person name="Rombauts S."/>
            <person name="Zhao P.X."/>
            <person name="Zhou P."/>
            <person name="Barbe V."/>
            <person name="Bardou P."/>
            <person name="Bechner M."/>
            <person name="Bellec A."/>
            <person name="Berger A."/>
            <person name="Berges H."/>
            <person name="Bidwell S."/>
            <person name="Bisseling T."/>
            <person name="Choisne N."/>
            <person name="Couloux A."/>
            <person name="Denny R."/>
            <person name="Deshpande S."/>
            <person name="Dai X."/>
            <person name="Doyle J.J."/>
            <person name="Dudez A.M."/>
            <person name="Farmer A.D."/>
            <person name="Fouteau S."/>
            <person name="Franken C."/>
            <person name="Gibelin C."/>
            <person name="Gish J."/>
            <person name="Goldstein S."/>
            <person name="Gonzalez A.J."/>
            <person name="Green P.J."/>
            <person name="Hallab A."/>
            <person name="Hartog M."/>
            <person name="Hua A."/>
            <person name="Humphray S.J."/>
            <person name="Jeong D.H."/>
            <person name="Jing Y."/>
            <person name="Jocker A."/>
            <person name="Kenton S.M."/>
            <person name="Kim D.J."/>
            <person name="Klee K."/>
            <person name="Lai H."/>
            <person name="Lang C."/>
            <person name="Lin S."/>
            <person name="Macmil S.L."/>
            <person name="Magdelenat G."/>
            <person name="Matthews L."/>
            <person name="McCorrison J."/>
            <person name="Monaghan E.L."/>
            <person name="Mun J.H."/>
            <person name="Najar F.Z."/>
            <person name="Nicholson C."/>
            <person name="Noirot C."/>
            <person name="O'Bleness M."/>
            <person name="Paule C.R."/>
            <person name="Poulain J."/>
            <person name="Prion F."/>
            <person name="Qin B."/>
            <person name="Qu C."/>
            <person name="Retzel E.F."/>
            <person name="Riddle C."/>
            <person name="Sallet E."/>
            <person name="Samain S."/>
            <person name="Samson N."/>
            <person name="Sanders I."/>
            <person name="Saurat O."/>
            <person name="Scarpelli C."/>
            <person name="Schiex T."/>
            <person name="Segurens B."/>
            <person name="Severin A.J."/>
            <person name="Sherrier D.J."/>
            <person name="Shi R."/>
            <person name="Sims S."/>
            <person name="Singer S.R."/>
            <person name="Sinharoy S."/>
            <person name="Sterck L."/>
            <person name="Viollet A."/>
            <person name="Wang B.B."/>
            <person name="Wang K."/>
            <person name="Wang M."/>
            <person name="Wang X."/>
            <person name="Warfsmann J."/>
            <person name="Weissenbach J."/>
            <person name="White D.D."/>
            <person name="White J.D."/>
            <person name="Wiley G.B."/>
            <person name="Wincker P."/>
            <person name="Xing Y."/>
            <person name="Yang L."/>
            <person name="Yao Z."/>
            <person name="Ying F."/>
            <person name="Zhai J."/>
            <person name="Zhou L."/>
            <person name="Zuber A."/>
            <person name="Denarie J."/>
            <person name="Dixon R.A."/>
            <person name="May G.D."/>
            <person name="Schwartz D.C."/>
            <person name="Rogers J."/>
            <person name="Quetier F."/>
            <person name="Town C.D."/>
            <person name="Roe B.A."/>
        </authorList>
    </citation>
    <scope>NUCLEOTIDE SEQUENCE [LARGE SCALE GENOMIC DNA]</scope>
    <source>
        <strain evidence="7">A17</strain>
        <strain evidence="9 10">cv. Jemalong A17</strain>
    </source>
</reference>
<reference evidence="8" key="4">
    <citation type="journal article" date="2018" name="Nat. Plants">
        <title>Whole-genome landscape of Medicago truncatula symbiotic genes.</title>
        <authorList>
            <person name="Pecrix Y."/>
            <person name="Gamas P."/>
            <person name="Carrere S."/>
        </authorList>
    </citation>
    <scope>NUCLEOTIDE SEQUENCE</scope>
    <source>
        <tissue evidence="8">Leaves</tissue>
    </source>
</reference>
<evidence type="ECO:0000256" key="1">
    <source>
        <dbReference type="ARBA" id="ARBA00004613"/>
    </source>
</evidence>
<dbReference type="EMBL" id="CM001220">
    <property type="protein sequence ID" value="AES92585.1"/>
    <property type="molecule type" value="Genomic_DNA"/>
</dbReference>
<name>G7JHZ8_MEDTR</name>
<proteinExistence type="inferred from homology"/>
<evidence type="ECO:0000256" key="5">
    <source>
        <dbReference type="ARBA" id="ARBA00022729"/>
    </source>
</evidence>
<evidence type="ECO:0000256" key="4">
    <source>
        <dbReference type="ARBA" id="ARBA00022525"/>
    </source>
</evidence>
<organism evidence="7 10">
    <name type="scientific">Medicago truncatula</name>
    <name type="common">Barrel medic</name>
    <name type="synonym">Medicago tribuloides</name>
    <dbReference type="NCBI Taxonomy" id="3880"/>
    <lineage>
        <taxon>Eukaryota</taxon>
        <taxon>Viridiplantae</taxon>
        <taxon>Streptophyta</taxon>
        <taxon>Embryophyta</taxon>
        <taxon>Tracheophyta</taxon>
        <taxon>Spermatophyta</taxon>
        <taxon>Magnoliopsida</taxon>
        <taxon>eudicotyledons</taxon>
        <taxon>Gunneridae</taxon>
        <taxon>Pentapetalae</taxon>
        <taxon>rosids</taxon>
        <taxon>fabids</taxon>
        <taxon>Fabales</taxon>
        <taxon>Fabaceae</taxon>
        <taxon>Papilionoideae</taxon>
        <taxon>50 kb inversion clade</taxon>
        <taxon>NPAAA clade</taxon>
        <taxon>Hologalegina</taxon>
        <taxon>IRL clade</taxon>
        <taxon>Trifolieae</taxon>
        <taxon>Medicago</taxon>
    </lineage>
</organism>
<dbReference type="HOGENOM" id="CLU_1698139_0_0_1"/>
<gene>
    <name evidence="7" type="ordered locus">MTR_4g131680</name>
    <name evidence="8" type="ORF">MtrunA17_Chr4g0074471</name>
</gene>
<dbReference type="AlphaFoldDB" id="G7JHZ8"/>
<evidence type="ECO:0000256" key="2">
    <source>
        <dbReference type="ARBA" id="ARBA00005581"/>
    </source>
</evidence>
<protein>
    <submittedName>
        <fullName evidence="7">Leguminosin group486 secreted peptide</fullName>
    </submittedName>
    <submittedName>
        <fullName evidence="8">Putative plant self-incompatibility S1</fullName>
    </submittedName>
</protein>
<sequence length="155" mass="17694">MDVTNGGVKLCFILTIFVLAFVPFTQASNSLWYELIHPRLTVKITSKIPGENVRVKCISSENDIKTGYLNSSSMKPFTFEVELKFLTTIRYNCLLTQHDKEIGQFLGFRSGSYCAKGCTWELYPNYALRMSLRNGYVNQTYKAIGSPDDHDYDFS</sequence>
<evidence type="ECO:0000256" key="6">
    <source>
        <dbReference type="SAM" id="SignalP"/>
    </source>
</evidence>
<evidence type="ECO:0000313" key="10">
    <source>
        <dbReference type="Proteomes" id="UP000002051"/>
    </source>
</evidence>